<organism evidence="2 3">
    <name type="scientific">Flagellimonas nanhaiensis</name>
    <dbReference type="NCBI Taxonomy" id="2292706"/>
    <lineage>
        <taxon>Bacteria</taxon>
        <taxon>Pseudomonadati</taxon>
        <taxon>Bacteroidota</taxon>
        <taxon>Flavobacteriia</taxon>
        <taxon>Flavobacteriales</taxon>
        <taxon>Flavobacteriaceae</taxon>
        <taxon>Flagellimonas</taxon>
    </lineage>
</organism>
<feature type="chain" id="PRO_5017052699" evidence="1">
    <location>
        <begin position="20"/>
        <end position="233"/>
    </location>
</feature>
<keyword evidence="1" id="KW-0732">Signal</keyword>
<dbReference type="AlphaFoldDB" id="A0A371JRG6"/>
<evidence type="ECO:0000313" key="3">
    <source>
        <dbReference type="Proteomes" id="UP000261828"/>
    </source>
</evidence>
<accession>A0A371JRG6</accession>
<proteinExistence type="predicted"/>
<feature type="signal peptide" evidence="1">
    <location>
        <begin position="1"/>
        <end position="19"/>
    </location>
</feature>
<sequence>MRKTILFLSFCLVSLTAFSQTKNFLDVPYLETSARVDTLVTPDKIYLNITIQEKDSKGKKSVEEQENKMAQRLKALGIDLDKQLVIKDLSSNFKKYFLRQKDVLKSKQYSLLVYSGKQAGEVMVALEKLDIANTYLEKTEYSKMDELELELKSKAIVKAKKKAEALTAPLGQKVGAAIHIMDTSTPYYARYNQAPRMEMKTMAMDMAEAEPLDIDFEKIKVETSVNVKFELSK</sequence>
<dbReference type="Gene3D" id="3.30.110.170">
    <property type="entry name" value="Protein of unknown function (DUF541), domain 1"/>
    <property type="match status" value="1"/>
</dbReference>
<dbReference type="PANTHER" id="PTHR34387:SF1">
    <property type="entry name" value="PERIPLASMIC IMMUNOGENIC PROTEIN"/>
    <property type="match status" value="1"/>
</dbReference>
<dbReference type="InterPro" id="IPR007497">
    <property type="entry name" value="SIMPL/DUF541"/>
</dbReference>
<dbReference type="InterPro" id="IPR052022">
    <property type="entry name" value="26kDa_periplasmic_antigen"/>
</dbReference>
<dbReference type="RefSeq" id="WP_116184706.1">
    <property type="nucleotide sequence ID" value="NZ_QTJX01000002.1"/>
</dbReference>
<dbReference type="Proteomes" id="UP000261828">
    <property type="component" value="Unassembled WGS sequence"/>
</dbReference>
<reference evidence="2 3" key="1">
    <citation type="submission" date="2018-08" db="EMBL/GenBank/DDBJ databases">
        <title>Muricauda nanhaiensis sp. nov., isolated from seawater of the South China Sea.</title>
        <authorList>
            <person name="Dang Y."/>
        </authorList>
    </citation>
    <scope>NUCLEOTIDE SEQUENCE [LARGE SCALE GENOMIC DNA]</scope>
    <source>
        <strain evidence="2 3">SM1704</strain>
    </source>
</reference>
<gene>
    <name evidence="2" type="ORF">DX873_12240</name>
</gene>
<keyword evidence="3" id="KW-1185">Reference proteome</keyword>
<dbReference type="EMBL" id="QTJX01000002">
    <property type="protein sequence ID" value="RDY60097.1"/>
    <property type="molecule type" value="Genomic_DNA"/>
</dbReference>
<name>A0A371JRG6_9FLAO</name>
<dbReference type="PANTHER" id="PTHR34387">
    <property type="entry name" value="SLR1258 PROTEIN"/>
    <property type="match status" value="1"/>
</dbReference>
<protein>
    <submittedName>
        <fullName evidence="2">DUF541 domain-containing protein</fullName>
    </submittedName>
</protein>
<dbReference type="Pfam" id="PF04402">
    <property type="entry name" value="SIMPL"/>
    <property type="match status" value="1"/>
</dbReference>
<dbReference type="GO" id="GO:0006974">
    <property type="term" value="P:DNA damage response"/>
    <property type="evidence" value="ECO:0007669"/>
    <property type="project" value="TreeGrafter"/>
</dbReference>
<comment type="caution">
    <text evidence="2">The sequence shown here is derived from an EMBL/GenBank/DDBJ whole genome shotgun (WGS) entry which is preliminary data.</text>
</comment>
<evidence type="ECO:0000256" key="1">
    <source>
        <dbReference type="SAM" id="SignalP"/>
    </source>
</evidence>
<evidence type="ECO:0000313" key="2">
    <source>
        <dbReference type="EMBL" id="RDY60097.1"/>
    </source>
</evidence>
<dbReference type="OrthoDB" id="1118849at2"/>